<evidence type="ECO:0000256" key="1">
    <source>
        <dbReference type="ARBA" id="ARBA00007613"/>
    </source>
</evidence>
<dbReference type="PANTHER" id="PTHR30203:SF25">
    <property type="entry name" value="OUTER MEMBRANE PROTEIN-RELATED"/>
    <property type="match status" value="1"/>
</dbReference>
<dbReference type="InterPro" id="IPR010131">
    <property type="entry name" value="MdtP/NodT-like"/>
</dbReference>
<dbReference type="EMBL" id="QXFM01000021">
    <property type="protein sequence ID" value="RIV91447.1"/>
    <property type="molecule type" value="Genomic_DNA"/>
</dbReference>
<dbReference type="InterPro" id="IPR003423">
    <property type="entry name" value="OMP_efflux"/>
</dbReference>
<dbReference type="Gene3D" id="2.20.200.10">
    <property type="entry name" value="Outer membrane efflux proteins (OEP)"/>
    <property type="match status" value="1"/>
</dbReference>
<dbReference type="Gene3D" id="1.20.1600.10">
    <property type="entry name" value="Outer membrane efflux proteins (OEP)"/>
    <property type="match status" value="1"/>
</dbReference>
<dbReference type="GO" id="GO:0015562">
    <property type="term" value="F:efflux transmembrane transporter activity"/>
    <property type="evidence" value="ECO:0007669"/>
    <property type="project" value="InterPro"/>
</dbReference>
<keyword evidence="3" id="KW-1185">Reference proteome</keyword>
<comment type="similarity">
    <text evidence="1">Belongs to the outer membrane factor (OMF) (TC 1.B.17) family.</text>
</comment>
<dbReference type="Proteomes" id="UP000265366">
    <property type="component" value="Unassembled WGS sequence"/>
</dbReference>
<organism evidence="2 3">
    <name type="scientific">Aurantiacibacter xanthus</name>
    <dbReference type="NCBI Taxonomy" id="1784712"/>
    <lineage>
        <taxon>Bacteria</taxon>
        <taxon>Pseudomonadati</taxon>
        <taxon>Pseudomonadota</taxon>
        <taxon>Alphaproteobacteria</taxon>
        <taxon>Sphingomonadales</taxon>
        <taxon>Erythrobacteraceae</taxon>
        <taxon>Aurantiacibacter</taxon>
    </lineage>
</organism>
<dbReference type="AlphaFoldDB" id="A0A3A1PCC9"/>
<gene>
    <name evidence="2" type="ORF">D2V17_03065</name>
</gene>
<feature type="non-terminal residue" evidence="2">
    <location>
        <position position="1"/>
    </location>
</feature>
<name>A0A3A1PCC9_9SPHN</name>
<evidence type="ECO:0000313" key="2">
    <source>
        <dbReference type="EMBL" id="RIV91447.1"/>
    </source>
</evidence>
<evidence type="ECO:0000313" key="3">
    <source>
        <dbReference type="Proteomes" id="UP000265366"/>
    </source>
</evidence>
<dbReference type="Pfam" id="PF02321">
    <property type="entry name" value="OEP"/>
    <property type="match status" value="1"/>
</dbReference>
<dbReference type="RefSeq" id="WP_191229055.1">
    <property type="nucleotide sequence ID" value="NZ_QXFM01000021.1"/>
</dbReference>
<protein>
    <submittedName>
        <fullName evidence="2">TolC family protein</fullName>
    </submittedName>
</protein>
<comment type="caution">
    <text evidence="2">The sequence shown here is derived from an EMBL/GenBank/DDBJ whole genome shotgun (WGS) entry which is preliminary data.</text>
</comment>
<dbReference type="SUPFAM" id="SSF56954">
    <property type="entry name" value="Outer membrane efflux proteins (OEP)"/>
    <property type="match status" value="1"/>
</dbReference>
<accession>A0A3A1PCC9</accession>
<proteinExistence type="inferred from homology"/>
<sequence>YRLATLVGVMPEEIVPELRKAAPQPEAPATILTGLRSELLRRRPDVRAAERDLAAATADISIATADLFPRFSLMGGLGTQARSAGDLVDTDSLRFSIGPSFSWPIFSGGRIRAQIRAADARAEAAAARYDQAVIAALSDSEAAVNRYLEAQRTEAASGAALAAQQRAFALSQARFASGEDNRLMLESARLDLISREGALASARAETAQAAVALFKALGGGWQAPR</sequence>
<reference evidence="2 3" key="1">
    <citation type="submission" date="2018-08" db="EMBL/GenBank/DDBJ databases">
        <title>Erythrobacter zhengii sp.nov., a bacterium isolated from deep-sea sediment.</title>
        <authorList>
            <person name="Fang C."/>
            <person name="Wu Y.-H."/>
            <person name="Sun C."/>
            <person name="Wang H."/>
            <person name="Cheng H."/>
            <person name="Meng F.-X."/>
            <person name="Wang C.-S."/>
            <person name="Xu X.-W."/>
        </authorList>
    </citation>
    <scope>NUCLEOTIDE SEQUENCE [LARGE SCALE GENOMIC DNA]</scope>
    <source>
        <strain evidence="2 3">CCTCC AB 2015396</strain>
    </source>
</reference>
<dbReference type="PANTHER" id="PTHR30203">
    <property type="entry name" value="OUTER MEMBRANE CATION EFFLUX PROTEIN"/>
    <property type="match status" value="1"/>
</dbReference>